<organism evidence="2 3">
    <name type="scientific">Pelagicoccus mobilis</name>
    <dbReference type="NCBI Taxonomy" id="415221"/>
    <lineage>
        <taxon>Bacteria</taxon>
        <taxon>Pseudomonadati</taxon>
        <taxon>Verrucomicrobiota</taxon>
        <taxon>Opitutia</taxon>
        <taxon>Puniceicoccales</taxon>
        <taxon>Pelagicoccaceae</taxon>
        <taxon>Pelagicoccus</taxon>
    </lineage>
</organism>
<feature type="compositionally biased region" description="Polar residues" evidence="1">
    <location>
        <begin position="211"/>
        <end position="223"/>
    </location>
</feature>
<proteinExistence type="predicted"/>
<protein>
    <submittedName>
        <fullName evidence="2">Uncharacterized protein</fullName>
    </submittedName>
</protein>
<feature type="compositionally biased region" description="Low complexity" evidence="1">
    <location>
        <begin position="154"/>
        <end position="167"/>
    </location>
</feature>
<evidence type="ECO:0000313" key="3">
    <source>
        <dbReference type="Proteomes" id="UP000617628"/>
    </source>
</evidence>
<feature type="region of interest" description="Disordered" evidence="1">
    <location>
        <begin position="154"/>
        <end position="223"/>
    </location>
</feature>
<dbReference type="Proteomes" id="UP000617628">
    <property type="component" value="Unassembled WGS sequence"/>
</dbReference>
<accession>A0A934RZ62</accession>
<dbReference type="EMBL" id="JAENIL010000024">
    <property type="protein sequence ID" value="MBK1877979.1"/>
    <property type="molecule type" value="Genomic_DNA"/>
</dbReference>
<gene>
    <name evidence="2" type="ORF">JIN87_13965</name>
</gene>
<dbReference type="RefSeq" id="WP_200356192.1">
    <property type="nucleotide sequence ID" value="NZ_JAENIL010000024.1"/>
</dbReference>
<sequence length="223" mass="24011">MAKLAQPSASTFEVGELAPAGTFVATCLDVLDQFGVERPKFENPNENEKLDVTRFLFGLKGQDGNVYKVQSYEFRISGSPKSNLFKFLTAWLGQPPAYGWDYCELKGQGAMITVAHKQSRDGTRTFASLNRIAPVIEQLKNQVLPLESFPAEQAQQAPVSAPQSQPANVPAAHIPANAPVPFPQQAPAPTRAAPQPVQPQVPQQGGVGSWGPSTDPNGNNCPF</sequence>
<comment type="caution">
    <text evidence="2">The sequence shown here is derived from an EMBL/GenBank/DDBJ whole genome shotgun (WGS) entry which is preliminary data.</text>
</comment>
<evidence type="ECO:0000256" key="1">
    <source>
        <dbReference type="SAM" id="MobiDB-lite"/>
    </source>
</evidence>
<reference evidence="2" key="1">
    <citation type="submission" date="2021-01" db="EMBL/GenBank/DDBJ databases">
        <title>Modified the classification status of verrucomicrobia.</title>
        <authorList>
            <person name="Feng X."/>
        </authorList>
    </citation>
    <scope>NUCLEOTIDE SEQUENCE</scope>
    <source>
        <strain evidence="2">KCTC 13126</strain>
    </source>
</reference>
<feature type="compositionally biased region" description="Low complexity" evidence="1">
    <location>
        <begin position="187"/>
        <end position="204"/>
    </location>
</feature>
<name>A0A934RZ62_9BACT</name>
<evidence type="ECO:0000313" key="2">
    <source>
        <dbReference type="EMBL" id="MBK1877979.1"/>
    </source>
</evidence>
<dbReference type="AlphaFoldDB" id="A0A934RZ62"/>
<keyword evidence="3" id="KW-1185">Reference proteome</keyword>